<feature type="binding site" evidence="7">
    <location>
        <position position="67"/>
    </location>
    <ligand>
        <name>S-adenosyl-L-methionine</name>
        <dbReference type="ChEBI" id="CHEBI:59789"/>
    </ligand>
</feature>
<dbReference type="Pfam" id="PF02390">
    <property type="entry name" value="Methyltransf_4"/>
    <property type="match status" value="1"/>
</dbReference>
<sequence>MGETTQKGEGIPAELRSFGRRRGRTLSPRQQQLMRELLPRLALEVTQPRPRSLTELFSANVGEVWLEIGFGGSEHLIWQAAHHPSVGLIGCEPFEDGVVKALTAIEENELQNIRLYVDDAREVLRWLPPASINRTFILFPDPWPKRRHHKRRLVSASLISELARVMAAGGELRIATDIGDYARTALIALQDSPFSWQAASPQDWRLRPDDWPSTRYQAKALREGRRCYFFRFLRNA</sequence>
<evidence type="ECO:0000256" key="4">
    <source>
        <dbReference type="ARBA" id="ARBA00022679"/>
    </source>
</evidence>
<dbReference type="OrthoDB" id="9802090at2"/>
<evidence type="ECO:0000256" key="3">
    <source>
        <dbReference type="ARBA" id="ARBA00022603"/>
    </source>
</evidence>
<dbReference type="PROSITE" id="PS51625">
    <property type="entry name" value="SAM_MT_TRMB"/>
    <property type="match status" value="1"/>
</dbReference>
<dbReference type="PANTHER" id="PTHR23417">
    <property type="entry name" value="3-DEOXY-D-MANNO-OCTULOSONIC-ACID TRANSFERASE/TRNA GUANINE-N 7 - -METHYLTRANSFERASE"/>
    <property type="match status" value="1"/>
</dbReference>
<keyword evidence="10" id="KW-1185">Reference proteome</keyword>
<dbReference type="SUPFAM" id="SSF53335">
    <property type="entry name" value="S-adenosyl-L-methionine-dependent methyltransferases"/>
    <property type="match status" value="1"/>
</dbReference>
<dbReference type="UniPathway" id="UPA00989"/>
<dbReference type="RefSeq" id="WP_046478228.1">
    <property type="nucleotide sequence ID" value="NZ_LN829118.1"/>
</dbReference>
<dbReference type="Gene3D" id="3.40.50.150">
    <property type="entry name" value="Vaccinia Virus protein VP39"/>
    <property type="match status" value="1"/>
</dbReference>
<evidence type="ECO:0000256" key="2">
    <source>
        <dbReference type="ARBA" id="ARBA00003015"/>
    </source>
</evidence>
<comment type="caution">
    <text evidence="7">Lacks conserved residue(s) required for the propagation of feature annotation.</text>
</comment>
<comment type="similarity">
    <text evidence="7">Belongs to the class I-like SAM-binding methyltransferase superfamily. TrmB family.</text>
</comment>
<dbReference type="EMBL" id="LN829119">
    <property type="protein sequence ID" value="CPR19578.1"/>
    <property type="molecule type" value="Genomic_DNA"/>
</dbReference>
<dbReference type="HAMAP" id="MF_01057">
    <property type="entry name" value="tRNA_methyltr_TrmB"/>
    <property type="match status" value="1"/>
</dbReference>
<dbReference type="InterPro" id="IPR003358">
    <property type="entry name" value="tRNA_(Gua-N-7)_MeTrfase_Trmb"/>
</dbReference>
<evidence type="ECO:0000313" key="9">
    <source>
        <dbReference type="EMBL" id="CPR19578.1"/>
    </source>
</evidence>
<reference evidence="10" key="1">
    <citation type="submission" date="2015-02" db="EMBL/GenBank/DDBJ databases">
        <authorList>
            <person name="Chooi Y.-H."/>
        </authorList>
    </citation>
    <scope>NUCLEOTIDE SEQUENCE [LARGE SCALE GENOMIC DNA]</scope>
    <source>
        <strain evidence="10">strain Y</strain>
    </source>
</reference>
<feature type="binding site" evidence="7">
    <location>
        <position position="177"/>
    </location>
    <ligand>
        <name>substrate</name>
    </ligand>
</feature>
<dbReference type="InterPro" id="IPR055361">
    <property type="entry name" value="tRNA_methyltr_TrmB_bact"/>
</dbReference>
<dbReference type="InterPro" id="IPR029063">
    <property type="entry name" value="SAM-dependent_MTases_sf"/>
</dbReference>
<name>A0A0D6JFU9_9HYPH</name>
<keyword evidence="6 7" id="KW-0819">tRNA processing</keyword>
<dbReference type="GO" id="GO:0043527">
    <property type="term" value="C:tRNA methyltransferase complex"/>
    <property type="evidence" value="ECO:0007669"/>
    <property type="project" value="TreeGrafter"/>
</dbReference>
<comment type="catalytic activity">
    <reaction evidence="1 7">
        <text>guanosine(46) in tRNA + S-adenosyl-L-methionine = N(7)-methylguanosine(46) in tRNA + S-adenosyl-L-homocysteine</text>
        <dbReference type="Rhea" id="RHEA:42708"/>
        <dbReference type="Rhea" id="RHEA-COMP:10188"/>
        <dbReference type="Rhea" id="RHEA-COMP:10189"/>
        <dbReference type="ChEBI" id="CHEBI:57856"/>
        <dbReference type="ChEBI" id="CHEBI:59789"/>
        <dbReference type="ChEBI" id="CHEBI:74269"/>
        <dbReference type="ChEBI" id="CHEBI:74480"/>
        <dbReference type="EC" id="2.1.1.33"/>
    </reaction>
</comment>
<accession>A0A0D6JFU9</accession>
<dbReference type="NCBIfam" id="TIGR00091">
    <property type="entry name" value="tRNA (guanosine(46)-N7)-methyltransferase TrmB"/>
    <property type="match status" value="1"/>
</dbReference>
<feature type="binding site" evidence="7">
    <location>
        <position position="92"/>
    </location>
    <ligand>
        <name>S-adenosyl-L-methionine</name>
        <dbReference type="ChEBI" id="CHEBI:59789"/>
    </ligand>
</feature>
<evidence type="ECO:0000256" key="5">
    <source>
        <dbReference type="ARBA" id="ARBA00022691"/>
    </source>
</evidence>
<dbReference type="Proteomes" id="UP000033187">
    <property type="component" value="Chromosome 1"/>
</dbReference>
<dbReference type="KEGG" id="fil:BN1229_v1_2230"/>
<protein>
    <recommendedName>
        <fullName evidence="7">tRNA (guanine-N(7)-)-methyltransferase</fullName>
        <ecNumber evidence="7">2.1.1.33</ecNumber>
    </recommendedName>
    <alternativeName>
        <fullName evidence="7">tRNA (guanine(46)-N(7))-methyltransferase</fullName>
    </alternativeName>
    <alternativeName>
        <fullName evidence="7">tRNA(m7G46)-methyltransferase</fullName>
    </alternativeName>
</protein>
<evidence type="ECO:0000313" key="10">
    <source>
        <dbReference type="Proteomes" id="UP000033187"/>
    </source>
</evidence>
<keyword evidence="5 7" id="KW-0949">S-adenosyl-L-methionine</keyword>
<feature type="region of interest" description="Disordered" evidence="8">
    <location>
        <begin position="1"/>
        <end position="22"/>
    </location>
</feature>
<feature type="binding site" evidence="7">
    <location>
        <position position="119"/>
    </location>
    <ligand>
        <name>S-adenosyl-L-methionine</name>
        <dbReference type="ChEBI" id="CHEBI:59789"/>
    </ligand>
</feature>
<dbReference type="GO" id="GO:0008176">
    <property type="term" value="F:tRNA (guanine(46)-N7)-methyltransferase activity"/>
    <property type="evidence" value="ECO:0007669"/>
    <property type="project" value="UniProtKB-UniRule"/>
</dbReference>
<evidence type="ECO:0000256" key="7">
    <source>
        <dbReference type="HAMAP-Rule" id="MF_01057"/>
    </source>
</evidence>
<evidence type="ECO:0000256" key="6">
    <source>
        <dbReference type="ARBA" id="ARBA00022694"/>
    </source>
</evidence>
<dbReference type="PANTHER" id="PTHR23417:SF14">
    <property type="entry name" value="PENTACOTRIPEPTIDE-REPEAT REGION OF PRORP DOMAIN-CONTAINING PROTEIN"/>
    <property type="match status" value="1"/>
</dbReference>
<gene>
    <name evidence="7 9" type="primary">trmB</name>
    <name evidence="9" type="ORF">YBN1229_v1_2229</name>
</gene>
<evidence type="ECO:0000256" key="1">
    <source>
        <dbReference type="ARBA" id="ARBA00000142"/>
    </source>
</evidence>
<dbReference type="AlphaFoldDB" id="A0A0D6JFU9"/>
<organism evidence="9 10">
    <name type="scientific">Candidatus Filomicrobium marinum</name>
    <dbReference type="NCBI Taxonomy" id="1608628"/>
    <lineage>
        <taxon>Bacteria</taxon>
        <taxon>Pseudomonadati</taxon>
        <taxon>Pseudomonadota</taxon>
        <taxon>Alphaproteobacteria</taxon>
        <taxon>Hyphomicrobiales</taxon>
        <taxon>Hyphomicrobiaceae</taxon>
        <taxon>Filomicrobium</taxon>
    </lineage>
</organism>
<keyword evidence="3 7" id="KW-0489">Methyltransferase</keyword>
<feature type="binding site" evidence="7">
    <location>
        <position position="145"/>
    </location>
    <ligand>
        <name>substrate</name>
    </ligand>
</feature>
<comment type="pathway">
    <text evidence="7">tRNA modification; N(7)-methylguanine-tRNA biosynthesis.</text>
</comment>
<proteinExistence type="inferred from homology"/>
<dbReference type="KEGG" id="fiy:BN1229_v1_2229"/>
<comment type="function">
    <text evidence="2 7">Catalyzes the formation of N(7)-methylguanine at position 46 (m7G46) in tRNA.</text>
</comment>
<dbReference type="EC" id="2.1.1.33" evidence="7"/>
<feature type="binding site" evidence="7">
    <location>
        <position position="141"/>
    </location>
    <ligand>
        <name>S-adenosyl-L-methionine</name>
        <dbReference type="ChEBI" id="CHEBI:59789"/>
    </ligand>
</feature>
<keyword evidence="4 7" id="KW-0808">Transferase</keyword>
<evidence type="ECO:0000256" key="8">
    <source>
        <dbReference type="SAM" id="MobiDB-lite"/>
    </source>
</evidence>